<reference evidence="1" key="1">
    <citation type="journal article" date="2015" name="Nature">
        <title>Complex archaea that bridge the gap between prokaryotes and eukaryotes.</title>
        <authorList>
            <person name="Spang A."/>
            <person name="Saw J.H."/>
            <person name="Jorgensen S.L."/>
            <person name="Zaremba-Niedzwiedzka K."/>
            <person name="Martijn J."/>
            <person name="Lind A.E."/>
            <person name="van Eijk R."/>
            <person name="Schleper C."/>
            <person name="Guy L."/>
            <person name="Ettema T.J."/>
        </authorList>
    </citation>
    <scope>NUCLEOTIDE SEQUENCE</scope>
</reference>
<dbReference type="EMBL" id="LAZR01042053">
    <property type="protein sequence ID" value="KKL10461.1"/>
    <property type="molecule type" value="Genomic_DNA"/>
</dbReference>
<feature type="non-terminal residue" evidence="1">
    <location>
        <position position="117"/>
    </location>
</feature>
<dbReference type="AlphaFoldDB" id="A0A0F9CXU0"/>
<name>A0A0F9CXU0_9ZZZZ</name>
<accession>A0A0F9CXU0</accession>
<evidence type="ECO:0000313" key="1">
    <source>
        <dbReference type="EMBL" id="KKL10461.1"/>
    </source>
</evidence>
<sequence>MPETALIDSGYDARDLRPFDAWHELDSLVSLPDQQLIVVWEPPRPRDTYFIGADVSDGIGQDRSVADVVRIATLERPFEQVAQYVSGSIDPVDFAYVLDTLGRFYHGGVAFEAKVAV</sequence>
<gene>
    <name evidence="1" type="ORF">LCGC14_2555610</name>
</gene>
<protein>
    <submittedName>
        <fullName evidence="1">Uncharacterized protein</fullName>
    </submittedName>
</protein>
<comment type="caution">
    <text evidence="1">The sequence shown here is derived from an EMBL/GenBank/DDBJ whole genome shotgun (WGS) entry which is preliminary data.</text>
</comment>
<proteinExistence type="predicted"/>
<dbReference type="Gene3D" id="3.30.420.240">
    <property type="match status" value="1"/>
</dbReference>
<organism evidence="1">
    <name type="scientific">marine sediment metagenome</name>
    <dbReference type="NCBI Taxonomy" id="412755"/>
    <lineage>
        <taxon>unclassified sequences</taxon>
        <taxon>metagenomes</taxon>
        <taxon>ecological metagenomes</taxon>
    </lineage>
</organism>